<organism evidence="2 3">
    <name type="scientific">Pocillopora meandrina</name>
    <dbReference type="NCBI Taxonomy" id="46732"/>
    <lineage>
        <taxon>Eukaryota</taxon>
        <taxon>Metazoa</taxon>
        <taxon>Cnidaria</taxon>
        <taxon>Anthozoa</taxon>
        <taxon>Hexacorallia</taxon>
        <taxon>Scleractinia</taxon>
        <taxon>Astrocoeniina</taxon>
        <taxon>Pocilloporidae</taxon>
        <taxon>Pocillopora</taxon>
    </lineage>
</organism>
<evidence type="ECO:0000313" key="2">
    <source>
        <dbReference type="EMBL" id="CAH3124642.1"/>
    </source>
</evidence>
<dbReference type="Proteomes" id="UP001159428">
    <property type="component" value="Unassembled WGS sequence"/>
</dbReference>
<feature type="signal peptide" evidence="1">
    <location>
        <begin position="1"/>
        <end position="22"/>
    </location>
</feature>
<keyword evidence="1" id="KW-0732">Signal</keyword>
<reference evidence="2 3" key="1">
    <citation type="submission" date="2022-05" db="EMBL/GenBank/DDBJ databases">
        <authorList>
            <consortium name="Genoscope - CEA"/>
            <person name="William W."/>
        </authorList>
    </citation>
    <scope>NUCLEOTIDE SEQUENCE [LARGE SCALE GENOMIC DNA]</scope>
</reference>
<dbReference type="EMBL" id="CALNXJ010000020">
    <property type="protein sequence ID" value="CAH3124642.1"/>
    <property type="molecule type" value="Genomic_DNA"/>
</dbReference>
<evidence type="ECO:0000313" key="3">
    <source>
        <dbReference type="Proteomes" id="UP001159428"/>
    </source>
</evidence>
<protein>
    <submittedName>
        <fullName evidence="2">Uncharacterized protein</fullName>
    </submittedName>
</protein>
<keyword evidence="3" id="KW-1185">Reference proteome</keyword>
<dbReference type="AlphaFoldDB" id="A0AAU9WSX1"/>
<evidence type="ECO:0000256" key="1">
    <source>
        <dbReference type="SAM" id="SignalP"/>
    </source>
</evidence>
<gene>
    <name evidence="2" type="ORF">PMEA_00011412</name>
</gene>
<name>A0AAU9WSX1_9CNID</name>
<sequence length="280" mass="31665">MTLQHFLLQILFLVCLCDATLGCNPGETPLKLENRSDSFVKGCYCKNERLSLCFEIQRGFVQLTDTNNNVLVQFSKPNSQRTHVKVLGHDFLWPHPGSEPFVIGKESNIWTEDSISERVTDPPKGMKQSSSVLYQRAMTRLRRKPEMQLLLDVSHALHDEARENAATKAFHVMSMSLLGTPGVAAHARDQQTAAHRYLGLFDRKRSSCRDLRGDPDGNKCLGMCGAGCWCWNLVCNDCCYHQGCYEHDLCCRKKRLSGYCLFPFLYGFNCDSYGGYPSCV</sequence>
<feature type="chain" id="PRO_5043437703" evidence="1">
    <location>
        <begin position="23"/>
        <end position="280"/>
    </location>
</feature>
<proteinExistence type="predicted"/>
<comment type="caution">
    <text evidence="2">The sequence shown here is derived from an EMBL/GenBank/DDBJ whole genome shotgun (WGS) entry which is preliminary data.</text>
</comment>
<accession>A0AAU9WSX1</accession>